<dbReference type="Pfam" id="PF00308">
    <property type="entry name" value="Bac_DnaA"/>
    <property type="match status" value="1"/>
</dbReference>
<evidence type="ECO:0000256" key="1">
    <source>
        <dbReference type="RuleBase" id="RU004227"/>
    </source>
</evidence>
<dbReference type="CDD" id="cd00009">
    <property type="entry name" value="AAA"/>
    <property type="match status" value="1"/>
</dbReference>
<dbReference type="InterPro" id="IPR020591">
    <property type="entry name" value="Chromosome_initiator_DnaA-like"/>
</dbReference>
<gene>
    <name evidence="3" type="ORF">AUJ40_01175</name>
</gene>
<dbReference type="SUPFAM" id="SSF52540">
    <property type="entry name" value="P-loop containing nucleoside triphosphate hydrolases"/>
    <property type="match status" value="1"/>
</dbReference>
<sequence length="259" mass="28575">MTVMTADKTWQETLPLLEKRVGQATCGAVLKQIVPLGFDGGIFSCSVLNGTALRVAERHLRTVEKCLSEVLGEPVELQLELCETAKPALPTAPLRPNRTTGCNEATRNDGGMPLDPRYTLESFVVADCNRFAHAAAQQVCCSPGRAYNPFFIHSKVGLGKTHLMQAIGHAVLEQHQHMRVAYISAQGFVSQFITAIRDKQTGEFQQSYRRADVWLVDNIQFIAGKLASEAEFFYVFNELCMGGRQVVIASDVPHVSYKS</sequence>
<dbReference type="PANTHER" id="PTHR30050:SF2">
    <property type="entry name" value="CHROMOSOMAL REPLICATION INITIATOR PROTEIN DNAA"/>
    <property type="match status" value="1"/>
</dbReference>
<comment type="similarity">
    <text evidence="1">Belongs to the DnaA family.</text>
</comment>
<protein>
    <recommendedName>
        <fullName evidence="2">Chromosomal replication initiator protein DnaA ATPAse domain-containing protein</fullName>
    </recommendedName>
</protein>
<dbReference type="InterPro" id="IPR027417">
    <property type="entry name" value="P-loop_NTPase"/>
</dbReference>
<dbReference type="EMBL" id="MNUJ01000023">
    <property type="protein sequence ID" value="OIN89853.1"/>
    <property type="molecule type" value="Genomic_DNA"/>
</dbReference>
<keyword evidence="1" id="KW-0235">DNA replication</keyword>
<organism evidence="3 4">
    <name type="scientific">Candidatus Berkelbacteria bacterium CG1_02_42_45</name>
    <dbReference type="NCBI Taxonomy" id="1805036"/>
    <lineage>
        <taxon>Bacteria</taxon>
        <taxon>Candidatus Berkelbacteria</taxon>
    </lineage>
</organism>
<dbReference type="Proteomes" id="UP000182753">
    <property type="component" value="Unassembled WGS sequence"/>
</dbReference>
<dbReference type="InterPro" id="IPR013317">
    <property type="entry name" value="DnaA_dom"/>
</dbReference>
<reference evidence="3 4" key="1">
    <citation type="journal article" date="2016" name="Environ. Microbiol.">
        <title>Genomic resolution of a cold subsurface aquifer community provides metabolic insights for novel microbes adapted to high CO concentrations.</title>
        <authorList>
            <person name="Probst A.J."/>
            <person name="Castelle C.J."/>
            <person name="Singh A."/>
            <person name="Brown C.T."/>
            <person name="Anantharaman K."/>
            <person name="Sharon I."/>
            <person name="Hug L.A."/>
            <person name="Burstein D."/>
            <person name="Emerson J.B."/>
            <person name="Thomas B.C."/>
            <person name="Banfield J.F."/>
        </authorList>
    </citation>
    <scope>NUCLEOTIDE SEQUENCE [LARGE SCALE GENOMIC DNA]</scope>
    <source>
        <strain evidence="3">CG1_02_42_45</strain>
    </source>
</reference>
<proteinExistence type="inferred from homology"/>
<accession>A0A1J4RV30</accession>
<feature type="domain" description="Chromosomal replication initiator protein DnaA ATPAse" evidence="2">
    <location>
        <begin position="114"/>
        <end position="252"/>
    </location>
</feature>
<dbReference type="GO" id="GO:0005886">
    <property type="term" value="C:plasma membrane"/>
    <property type="evidence" value="ECO:0007669"/>
    <property type="project" value="TreeGrafter"/>
</dbReference>
<dbReference type="Gene3D" id="3.40.50.300">
    <property type="entry name" value="P-loop containing nucleotide triphosphate hydrolases"/>
    <property type="match status" value="1"/>
</dbReference>
<dbReference type="GO" id="GO:0003688">
    <property type="term" value="F:DNA replication origin binding"/>
    <property type="evidence" value="ECO:0007669"/>
    <property type="project" value="TreeGrafter"/>
</dbReference>
<name>A0A1J4RV30_9BACT</name>
<evidence type="ECO:0000313" key="4">
    <source>
        <dbReference type="Proteomes" id="UP000182753"/>
    </source>
</evidence>
<evidence type="ECO:0000259" key="2">
    <source>
        <dbReference type="Pfam" id="PF00308"/>
    </source>
</evidence>
<evidence type="ECO:0000313" key="3">
    <source>
        <dbReference type="EMBL" id="OIN89853.1"/>
    </source>
</evidence>
<dbReference type="PANTHER" id="PTHR30050">
    <property type="entry name" value="CHROMOSOMAL REPLICATION INITIATOR PROTEIN DNAA"/>
    <property type="match status" value="1"/>
</dbReference>
<dbReference type="GO" id="GO:0006270">
    <property type="term" value="P:DNA replication initiation"/>
    <property type="evidence" value="ECO:0007669"/>
    <property type="project" value="TreeGrafter"/>
</dbReference>
<dbReference type="AlphaFoldDB" id="A0A1J4RV30"/>
<dbReference type="PRINTS" id="PR00051">
    <property type="entry name" value="DNAA"/>
</dbReference>
<comment type="caution">
    <text evidence="3">The sequence shown here is derived from an EMBL/GenBank/DDBJ whole genome shotgun (WGS) entry which is preliminary data.</text>
</comment>